<dbReference type="InterPro" id="IPR051774">
    <property type="entry name" value="Sperm-specific_class_P"/>
</dbReference>
<dbReference type="Pfam" id="PF00635">
    <property type="entry name" value="Motile_Sperm"/>
    <property type="match status" value="1"/>
</dbReference>
<organism evidence="3 4">
    <name type="scientific">Mesorhabditis spiculigera</name>
    <dbReference type="NCBI Taxonomy" id="96644"/>
    <lineage>
        <taxon>Eukaryota</taxon>
        <taxon>Metazoa</taxon>
        <taxon>Ecdysozoa</taxon>
        <taxon>Nematoda</taxon>
        <taxon>Chromadorea</taxon>
        <taxon>Rhabditida</taxon>
        <taxon>Rhabditina</taxon>
        <taxon>Rhabditomorpha</taxon>
        <taxon>Rhabditoidea</taxon>
        <taxon>Rhabditidae</taxon>
        <taxon>Mesorhabditinae</taxon>
        <taxon>Mesorhabditis</taxon>
    </lineage>
</organism>
<dbReference type="Gene3D" id="2.60.40.10">
    <property type="entry name" value="Immunoglobulins"/>
    <property type="match status" value="2"/>
</dbReference>
<feature type="domain" description="MSP" evidence="2">
    <location>
        <begin position="144"/>
        <end position="218"/>
    </location>
</feature>
<feature type="region of interest" description="Disordered" evidence="1">
    <location>
        <begin position="106"/>
        <end position="130"/>
    </location>
</feature>
<comment type="caution">
    <text evidence="3">The sequence shown here is derived from an EMBL/GenBank/DDBJ whole genome shotgun (WGS) entry which is preliminary data.</text>
</comment>
<evidence type="ECO:0000259" key="2">
    <source>
        <dbReference type="Pfam" id="PF00635"/>
    </source>
</evidence>
<reference evidence="3" key="1">
    <citation type="submission" date="2023-06" db="EMBL/GenBank/DDBJ databases">
        <authorList>
            <person name="Delattre M."/>
        </authorList>
    </citation>
    <scope>NUCLEOTIDE SEQUENCE</scope>
    <source>
        <strain evidence="3">AF72</strain>
    </source>
</reference>
<dbReference type="InterPro" id="IPR008962">
    <property type="entry name" value="PapD-like_sf"/>
</dbReference>
<proteinExistence type="predicted"/>
<protein>
    <recommendedName>
        <fullName evidence="2">MSP domain-containing protein</fullName>
    </recommendedName>
</protein>
<feature type="compositionally biased region" description="Basic and acidic residues" evidence="1">
    <location>
        <begin position="1"/>
        <end position="55"/>
    </location>
</feature>
<dbReference type="AlphaFoldDB" id="A0AA36DH86"/>
<dbReference type="Proteomes" id="UP001177023">
    <property type="component" value="Unassembled WGS sequence"/>
</dbReference>
<dbReference type="InterPro" id="IPR013783">
    <property type="entry name" value="Ig-like_fold"/>
</dbReference>
<dbReference type="PANTHER" id="PTHR22947:SF39">
    <property type="entry name" value="MSP DOMAIN-CONTAINING PROTEIN"/>
    <property type="match status" value="1"/>
</dbReference>
<keyword evidence="4" id="KW-1185">Reference proteome</keyword>
<dbReference type="SUPFAM" id="SSF49354">
    <property type="entry name" value="PapD-like"/>
    <property type="match status" value="2"/>
</dbReference>
<dbReference type="EMBL" id="CATQJA010002710">
    <property type="protein sequence ID" value="CAJ0587606.1"/>
    <property type="molecule type" value="Genomic_DNA"/>
</dbReference>
<name>A0AA36DH86_9BILA</name>
<feature type="compositionally biased region" description="Basic and acidic residues" evidence="1">
    <location>
        <begin position="116"/>
        <end position="129"/>
    </location>
</feature>
<evidence type="ECO:0000313" key="4">
    <source>
        <dbReference type="Proteomes" id="UP001177023"/>
    </source>
</evidence>
<dbReference type="PANTHER" id="PTHR22947">
    <property type="entry name" value="MAJOR SPERM PROTEIN"/>
    <property type="match status" value="1"/>
</dbReference>
<evidence type="ECO:0000313" key="3">
    <source>
        <dbReference type="EMBL" id="CAJ0587606.1"/>
    </source>
</evidence>
<feature type="non-terminal residue" evidence="3">
    <location>
        <position position="234"/>
    </location>
</feature>
<gene>
    <name evidence="3" type="ORF">MSPICULIGERA_LOCUS25564</name>
</gene>
<sequence length="234" mass="27283">MMPEKEEKTKEEKKDYKKDDKKDEKKDDKDDKTDDKKGETKEEKKKDKQTEELDLKAPPALSFTLEPRSLNFWPPVSEARLQLKNTSDKKMAVKVKVSNTKIFKVYPEQQDEKDEDEKKHQDKRDDKPFARPAELNWSELGGARHFDITNPGPRRAFKIKCSNNNIYRFPVVFWIAESGQVKRLDVARIPAPNKGDWIEVVYCDVPDRSIHDAQAAFKDKTLKTESIIIRTGFI</sequence>
<evidence type="ECO:0000256" key="1">
    <source>
        <dbReference type="SAM" id="MobiDB-lite"/>
    </source>
</evidence>
<accession>A0AA36DH86</accession>
<dbReference type="InterPro" id="IPR000535">
    <property type="entry name" value="MSP_dom"/>
</dbReference>
<feature type="region of interest" description="Disordered" evidence="1">
    <location>
        <begin position="1"/>
        <end position="68"/>
    </location>
</feature>